<dbReference type="SMART" id="SM00471">
    <property type="entry name" value="HDc"/>
    <property type="match status" value="1"/>
</dbReference>
<feature type="domain" description="HD/PDEase" evidence="1">
    <location>
        <begin position="25"/>
        <end position="145"/>
    </location>
</feature>
<evidence type="ECO:0000313" key="3">
    <source>
        <dbReference type="Proteomes" id="UP000192468"/>
    </source>
</evidence>
<dbReference type="AlphaFoldDB" id="A0A1W1XEG7"/>
<dbReference type="EMBL" id="FWXH01000003">
    <property type="protein sequence ID" value="SMC22277.1"/>
    <property type="molecule type" value="Genomic_DNA"/>
</dbReference>
<dbReference type="Gene3D" id="1.10.3210.50">
    <property type="match status" value="1"/>
</dbReference>
<evidence type="ECO:0000259" key="1">
    <source>
        <dbReference type="SMART" id="SM00471"/>
    </source>
</evidence>
<evidence type="ECO:0000313" key="2">
    <source>
        <dbReference type="EMBL" id="SMC22277.1"/>
    </source>
</evidence>
<dbReference type="Pfam" id="PF01966">
    <property type="entry name" value="HD"/>
    <property type="match status" value="1"/>
</dbReference>
<accession>A0A1W1XEG7</accession>
<keyword evidence="3" id="KW-1185">Reference proteome</keyword>
<dbReference type="CDD" id="cd00077">
    <property type="entry name" value="HDc"/>
    <property type="match status" value="1"/>
</dbReference>
<dbReference type="PANTHER" id="PTHR33594">
    <property type="entry name" value="SUPERFAMILY HYDROLASE, PUTATIVE (AFU_ORTHOLOGUE AFUA_1G03035)-RELATED"/>
    <property type="match status" value="1"/>
</dbReference>
<dbReference type="RefSeq" id="WP_423236709.1">
    <property type="nucleotide sequence ID" value="NZ_FWXH01000003.1"/>
</dbReference>
<proteinExistence type="predicted"/>
<dbReference type="STRING" id="1121291.SAMN02745134_01616"/>
<dbReference type="InterPro" id="IPR003607">
    <property type="entry name" value="HD/PDEase_dom"/>
</dbReference>
<reference evidence="2 3" key="1">
    <citation type="submission" date="2017-04" db="EMBL/GenBank/DDBJ databases">
        <authorList>
            <person name="Afonso C.L."/>
            <person name="Miller P.J."/>
            <person name="Scott M.A."/>
            <person name="Spackman E."/>
            <person name="Goraichik I."/>
            <person name="Dimitrov K.M."/>
            <person name="Suarez D.L."/>
            <person name="Swayne D.E."/>
        </authorList>
    </citation>
    <scope>NUCLEOTIDE SEQUENCE [LARGE SCALE GENOMIC DNA]</scope>
    <source>
        <strain evidence="2 3">DSM 12555</strain>
    </source>
</reference>
<name>A0A1W1XEG7_9CLOT</name>
<dbReference type="InterPro" id="IPR006675">
    <property type="entry name" value="HDIG_dom"/>
</dbReference>
<gene>
    <name evidence="2" type="ORF">SAMN02745134_01616</name>
</gene>
<protein>
    <recommendedName>
        <fullName evidence="1">HD/PDEase domain-containing protein</fullName>
    </recommendedName>
</protein>
<sequence>MVNIIVDTEIKHKKIIEIVKNKLTCSAHNLDHVFRVYNLCLLISKYEKDVDLEILTPAALLHDIARVEESEDNTGEIDHAVLGSEIAGEILRKLEYEEEKIEKIKHCIIAHRFRTGHQPNTIEAKILFDADKLDVIGASGIARTFMLAGQFGQRLTVNESLNDYLDNNTVQNGRLKDVSKHTPFIEYEVKFKKIPDKLYTEKAREIGKKRIEFMKEYFDRLTLEIKGIE</sequence>
<dbReference type="InterPro" id="IPR006674">
    <property type="entry name" value="HD_domain"/>
</dbReference>
<dbReference type="Proteomes" id="UP000192468">
    <property type="component" value="Unassembled WGS sequence"/>
</dbReference>
<organism evidence="2 3">
    <name type="scientific">Clostridium acidisoli DSM 12555</name>
    <dbReference type="NCBI Taxonomy" id="1121291"/>
    <lineage>
        <taxon>Bacteria</taxon>
        <taxon>Bacillati</taxon>
        <taxon>Bacillota</taxon>
        <taxon>Clostridia</taxon>
        <taxon>Eubacteriales</taxon>
        <taxon>Clostridiaceae</taxon>
        <taxon>Clostridium</taxon>
    </lineage>
</organism>
<dbReference type="PANTHER" id="PTHR33594:SF1">
    <property type="entry name" value="HD_PDEASE DOMAIN-CONTAINING PROTEIN"/>
    <property type="match status" value="1"/>
</dbReference>
<dbReference type="NCBIfam" id="TIGR00277">
    <property type="entry name" value="HDIG"/>
    <property type="match status" value="1"/>
</dbReference>
<dbReference type="SUPFAM" id="SSF109604">
    <property type="entry name" value="HD-domain/PDEase-like"/>
    <property type="match status" value="1"/>
</dbReference>